<dbReference type="RefSeq" id="XP_034149423.1">
    <property type="nucleotide sequence ID" value="XM_034293532.1"/>
</dbReference>
<dbReference type="AlphaFoldDB" id="A0AAY5KE62"/>
<accession>A0AAY5KE62</accession>
<keyword evidence="3" id="KW-1185">Reference proteome</keyword>
<sequence>MTSEQRFLRNAITDVLPDLPEVSKDILEETLQNLGVETYNDFQFEEADLLSALRPIQARKVLAAWKLQCQTPETSSSSVCASPGPSSTLQSLSPRSSTSSNSCQSPDIDWVGTFMIPWEKFPEELMQSLERGKRPSPKMRREMVRIVVREMLQKNSCISKINSTDVAKKMVATYPQSLQDVIEGDVIGPGYLSLVKQLQNRIENVKRCTTPKIKQKHQSNESDTEEVPPEQRATIQDTYGCIKWDLKFLPCGETLESQQETTEKLKRMSQQSDANPEEVKRLMKMTFYTQRKQVNQGKNIKYLLEEWPFWFDELGMAVHFKELTGVELKETFIKNVDLKGKRLLNYMNTVCMNKNKKFLQAVTKFKVMRGELIGCSEDVKEMVLLLLSYFDEKEDVMFCYVEDTCLAGEVQMDQVHLTPTIVVCGRSCYSSRRFMLSVDRNIVHNRHRAEMKEGMLMFGSYYCFNIHYPSELASTLEFLQRCFFCINPEKGTKVEKTRTSRLHVNPRVLTLIQKLSDHEWRDA</sequence>
<evidence type="ECO:0000256" key="1">
    <source>
        <dbReference type="SAM" id="MobiDB-lite"/>
    </source>
</evidence>
<evidence type="ECO:0000313" key="3">
    <source>
        <dbReference type="Proteomes" id="UP000265140"/>
    </source>
</evidence>
<feature type="region of interest" description="Disordered" evidence="1">
    <location>
        <begin position="211"/>
        <end position="232"/>
    </location>
</feature>
<dbReference type="PANTHER" id="PTHR31025">
    <property type="entry name" value="SI:CH211-196P9.1-RELATED"/>
    <property type="match status" value="1"/>
</dbReference>
<evidence type="ECO:0000313" key="2">
    <source>
        <dbReference type="Ensembl" id="ENSELUP00000084587.1"/>
    </source>
</evidence>
<dbReference type="GeneTree" id="ENSGT00940000163828"/>
<feature type="compositionally biased region" description="Low complexity" evidence="1">
    <location>
        <begin position="75"/>
        <end position="104"/>
    </location>
</feature>
<protein>
    <submittedName>
        <fullName evidence="2">Uncharacterized protein</fullName>
    </submittedName>
</protein>
<name>A0AAY5KE62_ESOLU</name>
<feature type="region of interest" description="Disordered" evidence="1">
    <location>
        <begin position="74"/>
        <end position="104"/>
    </location>
</feature>
<reference evidence="2 3" key="1">
    <citation type="submission" date="2020-02" db="EMBL/GenBank/DDBJ databases">
        <title>Esox lucius (northern pike) genome, fEsoLuc1, primary haplotype.</title>
        <authorList>
            <person name="Myers G."/>
            <person name="Karagic N."/>
            <person name="Meyer A."/>
            <person name="Pippel M."/>
            <person name="Reichard M."/>
            <person name="Winkler S."/>
            <person name="Tracey A."/>
            <person name="Sims Y."/>
            <person name="Howe K."/>
            <person name="Rhie A."/>
            <person name="Formenti G."/>
            <person name="Durbin R."/>
            <person name="Fedrigo O."/>
            <person name="Jarvis E.D."/>
        </authorList>
    </citation>
    <scope>NUCLEOTIDE SEQUENCE [LARGE SCALE GENOMIC DNA]</scope>
</reference>
<dbReference type="GeneID" id="109615597"/>
<reference evidence="2" key="2">
    <citation type="submission" date="2025-08" db="UniProtKB">
        <authorList>
            <consortium name="Ensembl"/>
        </authorList>
    </citation>
    <scope>IDENTIFICATION</scope>
</reference>
<dbReference type="PANTHER" id="PTHR31025:SF30">
    <property type="entry name" value="SI:DKEY-15H8.17"/>
    <property type="match status" value="1"/>
</dbReference>
<proteinExistence type="predicted"/>
<organism evidence="2 3">
    <name type="scientific">Esox lucius</name>
    <name type="common">Northern pike</name>
    <dbReference type="NCBI Taxonomy" id="8010"/>
    <lineage>
        <taxon>Eukaryota</taxon>
        <taxon>Metazoa</taxon>
        <taxon>Chordata</taxon>
        <taxon>Craniata</taxon>
        <taxon>Vertebrata</taxon>
        <taxon>Euteleostomi</taxon>
        <taxon>Actinopterygii</taxon>
        <taxon>Neopterygii</taxon>
        <taxon>Teleostei</taxon>
        <taxon>Protacanthopterygii</taxon>
        <taxon>Esociformes</taxon>
        <taxon>Esocidae</taxon>
        <taxon>Esox</taxon>
    </lineage>
</organism>
<reference evidence="2" key="3">
    <citation type="submission" date="2025-09" db="UniProtKB">
        <authorList>
            <consortium name="Ensembl"/>
        </authorList>
    </citation>
    <scope>IDENTIFICATION</scope>
</reference>
<dbReference type="Proteomes" id="UP000265140">
    <property type="component" value="Chromosome 7"/>
</dbReference>
<dbReference type="Ensembl" id="ENSELUT00000090446.1">
    <property type="protein sequence ID" value="ENSELUP00000084587.1"/>
    <property type="gene ID" value="ENSELUG00000035332.1"/>
</dbReference>